<dbReference type="Proteomes" id="UP000001072">
    <property type="component" value="Unassembled WGS sequence"/>
</dbReference>
<sequence>MNKLNSSEIKVERLKINSMENQNQSSEEELMIAKKNFEEIVAENVLVGSKETHLAVSKMKNKLEHLRKLRILHRESREDSDPSQSIKKLVDYLLGIVVDYLTVVDDVSYYLVEIFEVVILFEIDHHFKTFETYCFG</sequence>
<dbReference type="VEuPathDB" id="FungiDB:MELLADRAFT_67203"/>
<dbReference type="GeneID" id="18930783"/>
<dbReference type="EMBL" id="GL883139">
    <property type="protein sequence ID" value="EGG01310.1"/>
    <property type="molecule type" value="Genomic_DNA"/>
</dbReference>
<evidence type="ECO:0000313" key="3">
    <source>
        <dbReference type="Proteomes" id="UP000001072"/>
    </source>
</evidence>
<feature type="coiled-coil region" evidence="1">
    <location>
        <begin position="9"/>
        <end position="43"/>
    </location>
</feature>
<keyword evidence="3" id="KW-1185">Reference proteome</keyword>
<name>F4S264_MELLP</name>
<reference evidence="3" key="1">
    <citation type="journal article" date="2011" name="Proc. Natl. Acad. Sci. U.S.A.">
        <title>Obligate biotrophy features unraveled by the genomic analysis of rust fungi.</title>
        <authorList>
            <person name="Duplessis S."/>
            <person name="Cuomo C.A."/>
            <person name="Lin Y.-C."/>
            <person name="Aerts A."/>
            <person name="Tisserant E."/>
            <person name="Veneault-Fourrey C."/>
            <person name="Joly D.L."/>
            <person name="Hacquard S."/>
            <person name="Amselem J."/>
            <person name="Cantarel B.L."/>
            <person name="Chiu R."/>
            <person name="Coutinho P.M."/>
            <person name="Feau N."/>
            <person name="Field M."/>
            <person name="Frey P."/>
            <person name="Gelhaye E."/>
            <person name="Goldberg J."/>
            <person name="Grabherr M.G."/>
            <person name="Kodira C.D."/>
            <person name="Kohler A."/>
            <person name="Kuees U."/>
            <person name="Lindquist E.A."/>
            <person name="Lucas S.M."/>
            <person name="Mago R."/>
            <person name="Mauceli E."/>
            <person name="Morin E."/>
            <person name="Murat C."/>
            <person name="Pangilinan J.L."/>
            <person name="Park R."/>
            <person name="Pearson M."/>
            <person name="Quesneville H."/>
            <person name="Rouhier N."/>
            <person name="Sakthikumar S."/>
            <person name="Salamov A.A."/>
            <person name="Schmutz J."/>
            <person name="Selles B."/>
            <person name="Shapiro H."/>
            <person name="Tanguay P."/>
            <person name="Tuskan G.A."/>
            <person name="Henrissat B."/>
            <person name="Van de Peer Y."/>
            <person name="Rouze P."/>
            <person name="Ellis J.G."/>
            <person name="Dodds P.N."/>
            <person name="Schein J.E."/>
            <person name="Zhong S."/>
            <person name="Hamelin R.C."/>
            <person name="Grigoriev I.V."/>
            <person name="Szabo L.J."/>
            <person name="Martin F."/>
        </authorList>
    </citation>
    <scope>NUCLEOTIDE SEQUENCE [LARGE SCALE GENOMIC DNA]</scope>
    <source>
        <strain evidence="3">98AG31 / pathotype 3-4-7</strain>
    </source>
</reference>
<dbReference type="InParanoid" id="F4S264"/>
<protein>
    <submittedName>
        <fullName evidence="2">Uncharacterized protein</fullName>
    </submittedName>
</protein>
<evidence type="ECO:0000256" key="1">
    <source>
        <dbReference type="SAM" id="Coils"/>
    </source>
</evidence>
<gene>
    <name evidence="2" type="ORF">MELLADRAFT_67203</name>
</gene>
<keyword evidence="1" id="KW-0175">Coiled coil</keyword>
<evidence type="ECO:0000313" key="2">
    <source>
        <dbReference type="EMBL" id="EGG01310.1"/>
    </source>
</evidence>
<organism evidence="3">
    <name type="scientific">Melampsora larici-populina (strain 98AG31 / pathotype 3-4-7)</name>
    <name type="common">Poplar leaf rust fungus</name>
    <dbReference type="NCBI Taxonomy" id="747676"/>
    <lineage>
        <taxon>Eukaryota</taxon>
        <taxon>Fungi</taxon>
        <taxon>Dikarya</taxon>
        <taxon>Basidiomycota</taxon>
        <taxon>Pucciniomycotina</taxon>
        <taxon>Pucciniomycetes</taxon>
        <taxon>Pucciniales</taxon>
        <taxon>Melampsoraceae</taxon>
        <taxon>Melampsora</taxon>
    </lineage>
</organism>
<dbReference type="KEGG" id="mlr:MELLADRAFT_67203"/>
<proteinExistence type="predicted"/>
<dbReference type="HOGENOM" id="CLU_1875886_0_0_1"/>
<accession>F4S264</accession>
<dbReference type="RefSeq" id="XP_007415411.1">
    <property type="nucleotide sequence ID" value="XM_007415349.1"/>
</dbReference>
<dbReference type="AlphaFoldDB" id="F4S264"/>